<sequence length="542" mass="62444">MDYSQSSDIEELHRDLSLKYEKHFAQIQKIWRASNQAKREQYLRTNKSPLFTIPKDPSINRPYLYGETICISDESNEEILNTIDADIEAGMLLPIDIANLVLRRQYVMLRNLYEIVDAILDSNSQQMPKSGSGENRYVEEAIAASKLQDLIEYAARHKKDCEAQLSLLRAQPTVLYETVEAQFLSRPEHVPEDYKYEETELWAPLNATERDVFDAVHVKVRNVTFWGSMESLLRIIAKFSNQELRKRKAVNEMFQLCKKQFCLTQESAKRHVATGVGWGWFRCERFRDLTYIEMERSRAELVLTDLHLHYLLGLCHTSVDVFDAVYQLRNLGNIYKSDPWELNRLSEREYRSLYEVCSIVVFLQKLRAVFPPGTHSEGGQDPSPGLGKDLFVPGLWEIDSKLEEVKLKSFSPDPFINLDDLSKPSIAEKTLAGLDDRAKAKTGTTMEVLYQEQVKEMVRTLEIPTRLDHATEMFWLGHPEGRDPAERAESRRKWDERRTSQSLSDSSTLVSEGLEIDSTSLAQKARTEVITAEGLLAMFEKL</sequence>
<protein>
    <submittedName>
        <fullName evidence="2">Uncharacterized protein</fullName>
    </submittedName>
</protein>
<keyword evidence="3" id="KW-1185">Reference proteome</keyword>
<reference evidence="2 3" key="1">
    <citation type="journal article" date="2018" name="PLoS Pathog.">
        <title>Evolution of structural diversity of trichothecenes, a family of toxins produced by plant pathogenic and entomopathogenic fungi.</title>
        <authorList>
            <person name="Proctor R.H."/>
            <person name="McCormick S.P."/>
            <person name="Kim H.S."/>
            <person name="Cardoza R.E."/>
            <person name="Stanley A.M."/>
            <person name="Lindo L."/>
            <person name="Kelly A."/>
            <person name="Brown D.W."/>
            <person name="Lee T."/>
            <person name="Vaughan M.M."/>
            <person name="Alexander N.J."/>
            <person name="Busman M."/>
            <person name="Gutierrez S."/>
        </authorList>
    </citation>
    <scope>NUCLEOTIDE SEQUENCE [LARGE SCALE GENOMIC DNA]</scope>
    <source>
        <strain evidence="2 3">NRRL 3299</strain>
    </source>
</reference>
<dbReference type="Proteomes" id="UP000266152">
    <property type="component" value="Unassembled WGS sequence"/>
</dbReference>
<evidence type="ECO:0000256" key="1">
    <source>
        <dbReference type="SAM" id="MobiDB-lite"/>
    </source>
</evidence>
<evidence type="ECO:0000313" key="2">
    <source>
        <dbReference type="EMBL" id="RGP73883.1"/>
    </source>
</evidence>
<feature type="compositionally biased region" description="Basic and acidic residues" evidence="1">
    <location>
        <begin position="479"/>
        <end position="499"/>
    </location>
</feature>
<dbReference type="EMBL" id="PXOF01000023">
    <property type="protein sequence ID" value="RGP73883.1"/>
    <property type="molecule type" value="Genomic_DNA"/>
</dbReference>
<dbReference type="PANTHER" id="PTHR40788:SF1">
    <property type="entry name" value="IPA PROTEIN"/>
    <property type="match status" value="1"/>
</dbReference>
<name>A0A395SN60_FUSSP</name>
<proteinExistence type="predicted"/>
<dbReference type="AlphaFoldDB" id="A0A395SN60"/>
<evidence type="ECO:0000313" key="3">
    <source>
        <dbReference type="Proteomes" id="UP000266152"/>
    </source>
</evidence>
<comment type="caution">
    <text evidence="2">The sequence shown here is derived from an EMBL/GenBank/DDBJ whole genome shotgun (WGS) entry which is preliminary data.</text>
</comment>
<gene>
    <name evidence="2" type="ORF">FSPOR_1577</name>
</gene>
<dbReference type="PANTHER" id="PTHR40788">
    <property type="entry name" value="CLR5 DOMAIN-CONTAINING PROTEIN-RELATED"/>
    <property type="match status" value="1"/>
</dbReference>
<feature type="region of interest" description="Disordered" evidence="1">
    <location>
        <begin position="477"/>
        <end position="510"/>
    </location>
</feature>
<accession>A0A395SN60</accession>
<dbReference type="STRING" id="5514.A0A395SN60"/>
<organism evidence="2 3">
    <name type="scientific">Fusarium sporotrichioides</name>
    <dbReference type="NCBI Taxonomy" id="5514"/>
    <lineage>
        <taxon>Eukaryota</taxon>
        <taxon>Fungi</taxon>
        <taxon>Dikarya</taxon>
        <taxon>Ascomycota</taxon>
        <taxon>Pezizomycotina</taxon>
        <taxon>Sordariomycetes</taxon>
        <taxon>Hypocreomycetidae</taxon>
        <taxon>Hypocreales</taxon>
        <taxon>Nectriaceae</taxon>
        <taxon>Fusarium</taxon>
    </lineage>
</organism>
<feature type="compositionally biased region" description="Low complexity" evidence="1">
    <location>
        <begin position="500"/>
        <end position="510"/>
    </location>
</feature>